<dbReference type="CDD" id="cd01741">
    <property type="entry name" value="GATase1_1"/>
    <property type="match status" value="1"/>
</dbReference>
<dbReference type="EMBL" id="BKCJ010002666">
    <property type="protein sequence ID" value="GEU50113.1"/>
    <property type="molecule type" value="Genomic_DNA"/>
</dbReference>
<evidence type="ECO:0000313" key="7">
    <source>
        <dbReference type="EMBL" id="GEU50113.1"/>
    </source>
</evidence>
<evidence type="ECO:0000256" key="4">
    <source>
        <dbReference type="ARBA" id="ARBA00022490"/>
    </source>
</evidence>
<evidence type="ECO:0000259" key="6">
    <source>
        <dbReference type="Pfam" id="PF00117"/>
    </source>
</evidence>
<dbReference type="GO" id="GO:0008233">
    <property type="term" value="F:peptidase activity"/>
    <property type="evidence" value="ECO:0007669"/>
    <property type="project" value="UniProtKB-ARBA"/>
</dbReference>
<dbReference type="InterPro" id="IPR044992">
    <property type="entry name" value="ChyE-like"/>
</dbReference>
<evidence type="ECO:0000256" key="2">
    <source>
        <dbReference type="ARBA" id="ARBA00005179"/>
    </source>
</evidence>
<feature type="domain" description="Glutamine amidotransferase" evidence="6">
    <location>
        <begin position="49"/>
        <end position="189"/>
    </location>
</feature>
<evidence type="ECO:0000256" key="5">
    <source>
        <dbReference type="ARBA" id="ARBA00022801"/>
    </source>
</evidence>
<dbReference type="GO" id="GO:0005829">
    <property type="term" value="C:cytosol"/>
    <property type="evidence" value="ECO:0007669"/>
    <property type="project" value="UniProtKB-SubCell"/>
</dbReference>
<dbReference type="SUPFAM" id="SSF52317">
    <property type="entry name" value="Class I glutamine amidotransferase-like"/>
    <property type="match status" value="1"/>
</dbReference>
<dbReference type="Gene3D" id="3.40.50.880">
    <property type="match status" value="1"/>
</dbReference>
<gene>
    <name evidence="7" type="ORF">Tci_022091</name>
</gene>
<dbReference type="PANTHER" id="PTHR42695">
    <property type="entry name" value="GLUTAMINE AMIDOTRANSFERASE YLR126C-RELATED"/>
    <property type="match status" value="1"/>
</dbReference>
<dbReference type="InterPro" id="IPR017926">
    <property type="entry name" value="GATASE"/>
</dbReference>
<dbReference type="GO" id="GO:0019760">
    <property type="term" value="P:glucosinolate metabolic process"/>
    <property type="evidence" value="ECO:0007669"/>
    <property type="project" value="UniProtKB-ARBA"/>
</dbReference>
<dbReference type="InterPro" id="IPR029062">
    <property type="entry name" value="Class_I_gatase-like"/>
</dbReference>
<comment type="pathway">
    <text evidence="2">Secondary metabolite biosynthesis.</text>
</comment>
<dbReference type="Pfam" id="PF00117">
    <property type="entry name" value="GATase"/>
    <property type="match status" value="1"/>
</dbReference>
<evidence type="ECO:0000256" key="3">
    <source>
        <dbReference type="ARBA" id="ARBA00011083"/>
    </source>
</evidence>
<dbReference type="AlphaFoldDB" id="A0A6L2KKS7"/>
<dbReference type="FunFam" id="3.40.50.880:FF:000040">
    <property type="entry name" value="Gamma-glutamyl peptidase 5"/>
    <property type="match status" value="1"/>
</dbReference>
<dbReference type="PROSITE" id="PS51273">
    <property type="entry name" value="GATASE_TYPE_1"/>
    <property type="match status" value="1"/>
</dbReference>
<comment type="subcellular location">
    <subcellularLocation>
        <location evidence="1">Cytoplasm</location>
        <location evidence="1">Cytosol</location>
    </subcellularLocation>
</comment>
<dbReference type="PANTHER" id="PTHR42695:SF21">
    <property type="entry name" value="GLUTAMINE AMIDOTRANSFERASE"/>
    <property type="match status" value="1"/>
</dbReference>
<comment type="caution">
    <text evidence="7">The sequence shown here is derived from an EMBL/GenBank/DDBJ whole genome shotgun (WGS) entry which is preliminary data.</text>
</comment>
<proteinExistence type="inferred from homology"/>
<keyword evidence="5" id="KW-0378">Hydrolase</keyword>
<sequence>MRFAVLLCADDSDYVKNKYGGYYGVFVKMLAEEGEIWDVFRVARGHFPDEEQMGLYDGFVITGSCSDAHGDDVWICELVTLINKLVTTNKKILGICFGHQILARALGGKVARAVSGWDIGVRTINFSLSAKTFTNLGIPTTLSLIECHRDEVYGLPSKVEVLAWSDKTQVEMFKCGDHIMGVQGHPEYTRDILLHLIDRLLQRNLIEESYAVEARANMKEMEPNNEAWKELCTSFLKGRKRDMN</sequence>
<accession>A0A6L2KKS7</accession>
<name>A0A6L2KKS7_TANCI</name>
<evidence type="ECO:0000256" key="1">
    <source>
        <dbReference type="ARBA" id="ARBA00004514"/>
    </source>
</evidence>
<comment type="similarity">
    <text evidence="3">Belongs to the peptidase C26 family.</text>
</comment>
<keyword evidence="4" id="KW-0963">Cytoplasm</keyword>
<protein>
    <submittedName>
        <fullName evidence="7">Gamma-glutamyl peptidase 5-like</fullName>
    </submittedName>
</protein>
<organism evidence="7">
    <name type="scientific">Tanacetum cinerariifolium</name>
    <name type="common">Dalmatian daisy</name>
    <name type="synonym">Chrysanthemum cinerariifolium</name>
    <dbReference type="NCBI Taxonomy" id="118510"/>
    <lineage>
        <taxon>Eukaryota</taxon>
        <taxon>Viridiplantae</taxon>
        <taxon>Streptophyta</taxon>
        <taxon>Embryophyta</taxon>
        <taxon>Tracheophyta</taxon>
        <taxon>Spermatophyta</taxon>
        <taxon>Magnoliopsida</taxon>
        <taxon>eudicotyledons</taxon>
        <taxon>Gunneridae</taxon>
        <taxon>Pentapetalae</taxon>
        <taxon>asterids</taxon>
        <taxon>campanulids</taxon>
        <taxon>Asterales</taxon>
        <taxon>Asteraceae</taxon>
        <taxon>Asteroideae</taxon>
        <taxon>Anthemideae</taxon>
        <taxon>Anthemidinae</taxon>
        <taxon>Tanacetum</taxon>
    </lineage>
</organism>
<reference evidence="7" key="1">
    <citation type="journal article" date="2019" name="Sci. Rep.">
        <title>Draft genome of Tanacetum cinerariifolium, the natural source of mosquito coil.</title>
        <authorList>
            <person name="Yamashiro T."/>
            <person name="Shiraishi A."/>
            <person name="Satake H."/>
            <person name="Nakayama K."/>
        </authorList>
    </citation>
    <scope>NUCLEOTIDE SEQUENCE</scope>
</reference>